<feature type="compositionally biased region" description="Low complexity" evidence="1">
    <location>
        <begin position="40"/>
        <end position="62"/>
    </location>
</feature>
<proteinExistence type="predicted"/>
<organism evidence="2 3">
    <name type="scientific">Canis lupus dingo</name>
    <name type="common">dingo</name>
    <dbReference type="NCBI Taxonomy" id="286419"/>
    <lineage>
        <taxon>Eukaryota</taxon>
        <taxon>Metazoa</taxon>
        <taxon>Chordata</taxon>
        <taxon>Craniata</taxon>
        <taxon>Vertebrata</taxon>
        <taxon>Euteleostomi</taxon>
        <taxon>Mammalia</taxon>
        <taxon>Eutheria</taxon>
        <taxon>Laurasiatheria</taxon>
        <taxon>Carnivora</taxon>
        <taxon>Caniformia</taxon>
        <taxon>Canidae</taxon>
        <taxon>Canis</taxon>
    </lineage>
</organism>
<protein>
    <submittedName>
        <fullName evidence="2">Uncharacterized protein</fullName>
    </submittedName>
</protein>
<keyword evidence="3" id="KW-1185">Reference proteome</keyword>
<dbReference type="AlphaFoldDB" id="A0A8C0JTE9"/>
<feature type="region of interest" description="Disordered" evidence="1">
    <location>
        <begin position="1"/>
        <end position="85"/>
    </location>
</feature>
<evidence type="ECO:0000313" key="3">
    <source>
        <dbReference type="Proteomes" id="UP000694391"/>
    </source>
</evidence>
<name>A0A8C0JTE9_CANLU</name>
<dbReference type="Ensembl" id="ENSCAFT00020006185.1">
    <property type="protein sequence ID" value="ENSCAFP00020005340.1"/>
    <property type="gene ID" value="ENSCAFG00020004381.1"/>
</dbReference>
<dbReference type="Proteomes" id="UP000694391">
    <property type="component" value="Unplaced"/>
</dbReference>
<evidence type="ECO:0000313" key="2">
    <source>
        <dbReference type="Ensembl" id="ENSCAFP00020005340.1"/>
    </source>
</evidence>
<accession>A0A8C0JTE9</accession>
<reference evidence="2" key="2">
    <citation type="submission" date="2025-09" db="UniProtKB">
        <authorList>
            <consortium name="Ensembl"/>
        </authorList>
    </citation>
    <scope>IDENTIFICATION</scope>
</reference>
<reference evidence="2" key="1">
    <citation type="submission" date="2025-08" db="UniProtKB">
        <authorList>
            <consortium name="Ensembl"/>
        </authorList>
    </citation>
    <scope>IDENTIFICATION</scope>
</reference>
<sequence length="99" mass="10666">PLSQKKKSTFPLTLKKEKSQVQKRAPAPRTQPPSTPGHCLPSVGSWLSPSSVPSSARPQSRPLASAPTTNQTTCAVGRDPRGHPGCTMIHSLVCRRHLH</sequence>
<evidence type="ECO:0000256" key="1">
    <source>
        <dbReference type="SAM" id="MobiDB-lite"/>
    </source>
</evidence>